<evidence type="ECO:0000256" key="2">
    <source>
        <dbReference type="PIRSR" id="PIRSR620019-2"/>
    </source>
</evidence>
<dbReference type="Proteomes" id="UP000001430">
    <property type="component" value="Chromosome"/>
</dbReference>
<feature type="domain" description="PglD N-terminal" evidence="3">
    <location>
        <begin position="3"/>
        <end position="70"/>
    </location>
</feature>
<evidence type="ECO:0000313" key="5">
    <source>
        <dbReference type="Proteomes" id="UP000001430"/>
    </source>
</evidence>
<dbReference type="Pfam" id="PF17836">
    <property type="entry name" value="PglD_N"/>
    <property type="match status" value="1"/>
</dbReference>
<evidence type="ECO:0000259" key="3">
    <source>
        <dbReference type="Pfam" id="PF17836"/>
    </source>
</evidence>
<evidence type="ECO:0000256" key="1">
    <source>
        <dbReference type="PIRSR" id="PIRSR620019-1"/>
    </source>
</evidence>
<dbReference type="GO" id="GO:0043886">
    <property type="term" value="F:structural constituent of carboxysome shell"/>
    <property type="evidence" value="ECO:0007669"/>
    <property type="project" value="UniProtKB-ARBA"/>
</dbReference>
<protein>
    <recommendedName>
        <fullName evidence="3">PglD N-terminal domain-containing protein</fullName>
    </recommendedName>
</protein>
<dbReference type="Pfam" id="PF00132">
    <property type="entry name" value="Hexapep"/>
    <property type="match status" value="1"/>
</dbReference>
<dbReference type="EMBL" id="CP000576">
    <property type="protein sequence ID" value="ABO18032.1"/>
    <property type="molecule type" value="Genomic_DNA"/>
</dbReference>
<dbReference type="AlphaFoldDB" id="A3PE57"/>
<dbReference type="STRING" id="167546.P9301_14091"/>
<dbReference type="InterPro" id="IPR001451">
    <property type="entry name" value="Hexapep"/>
</dbReference>
<dbReference type="InterPro" id="IPR020019">
    <property type="entry name" value="AcTrfase_PglD-like"/>
</dbReference>
<sequence>MKKVVLVGAGGHSKSMIDLILSTEMWEIAGIVGLESELGQSILDIKVKWTDKDLQRISKEYKYIVLAIGEIGSARMRVKKINDLKLLGYKLPTIISPNSYVSKYSRIEEGCTIGHFAIVNANCNIGKHCIINTQSLIEHDTHIGDFSHISTSVTVNGGVKIGRESFIGSKVMIREGLSLPRGTIISAGKRVMGWPLK</sequence>
<evidence type="ECO:0000313" key="4">
    <source>
        <dbReference type="EMBL" id="ABO18032.1"/>
    </source>
</evidence>
<dbReference type="InterPro" id="IPR011004">
    <property type="entry name" value="Trimer_LpxA-like_sf"/>
</dbReference>
<dbReference type="HOGENOM" id="CLU_081811_2_3_3"/>
<dbReference type="InterPro" id="IPR050179">
    <property type="entry name" value="Trans_hexapeptide_repeat"/>
</dbReference>
<accession>A3PE57</accession>
<feature type="binding site" evidence="2">
    <location>
        <position position="148"/>
    </location>
    <ligand>
        <name>acetyl-CoA</name>
        <dbReference type="ChEBI" id="CHEBI:57288"/>
    </ligand>
</feature>
<dbReference type="eggNOG" id="COG2171">
    <property type="taxonomic scope" value="Bacteria"/>
</dbReference>
<dbReference type="OrthoDB" id="9815592at2"/>
<dbReference type="NCBIfam" id="TIGR03570">
    <property type="entry name" value="NeuD_NnaD"/>
    <property type="match status" value="1"/>
</dbReference>
<keyword evidence="5" id="KW-1185">Reference proteome</keyword>
<dbReference type="PANTHER" id="PTHR43300">
    <property type="entry name" value="ACETYLTRANSFERASE"/>
    <property type="match status" value="1"/>
</dbReference>
<dbReference type="GO" id="GO:0031470">
    <property type="term" value="C:carboxysome"/>
    <property type="evidence" value="ECO:0007669"/>
    <property type="project" value="UniProtKB-ARBA"/>
</dbReference>
<gene>
    <name evidence="4" type="ordered locus">P9301_14091</name>
</gene>
<dbReference type="Gene3D" id="2.160.10.10">
    <property type="entry name" value="Hexapeptide repeat proteins"/>
    <property type="match status" value="1"/>
</dbReference>
<name>A3PE57_PROM0</name>
<feature type="binding site" evidence="2">
    <location>
        <position position="69"/>
    </location>
    <ligand>
        <name>substrate</name>
    </ligand>
</feature>
<feature type="site" description="Increases basicity of active site His" evidence="1">
    <location>
        <position position="140"/>
    </location>
</feature>
<dbReference type="PANTHER" id="PTHR43300:SF7">
    <property type="entry name" value="UDP-N-ACETYLBACILLOSAMINE N-ACETYLTRANSFERASE"/>
    <property type="match status" value="1"/>
</dbReference>
<dbReference type="Gene3D" id="3.40.50.20">
    <property type="match status" value="1"/>
</dbReference>
<reference evidence="4 5" key="1">
    <citation type="journal article" date="2007" name="PLoS Genet.">
        <title>Patterns and implications of gene gain and loss in the evolution of Prochlorococcus.</title>
        <authorList>
            <person name="Kettler G.C."/>
            <person name="Martiny A.C."/>
            <person name="Huang K."/>
            <person name="Zucker J."/>
            <person name="Coleman M.L."/>
            <person name="Rodrigue S."/>
            <person name="Chen F."/>
            <person name="Lapidus A."/>
            <person name="Ferriera S."/>
            <person name="Johnson J."/>
            <person name="Steglich C."/>
            <person name="Church G.M."/>
            <person name="Richardson P."/>
            <person name="Chisholm S.W."/>
        </authorList>
    </citation>
    <scope>NUCLEOTIDE SEQUENCE [LARGE SCALE GENOMIC DNA]</scope>
    <source>
        <strain evidence="4 5">MIT 9301</strain>
    </source>
</reference>
<dbReference type="CDD" id="cd03360">
    <property type="entry name" value="LbH_AT_putative"/>
    <property type="match status" value="1"/>
</dbReference>
<feature type="active site" description="Proton acceptor" evidence="1">
    <location>
        <position position="139"/>
    </location>
</feature>
<dbReference type="KEGG" id="pmg:P9301_14091"/>
<proteinExistence type="predicted"/>
<dbReference type="SUPFAM" id="SSF51161">
    <property type="entry name" value="Trimeric LpxA-like enzymes"/>
    <property type="match status" value="1"/>
</dbReference>
<organism evidence="4 5">
    <name type="scientific">Prochlorococcus marinus (strain MIT 9301)</name>
    <dbReference type="NCBI Taxonomy" id="167546"/>
    <lineage>
        <taxon>Bacteria</taxon>
        <taxon>Bacillati</taxon>
        <taxon>Cyanobacteriota</taxon>
        <taxon>Cyanophyceae</taxon>
        <taxon>Synechococcales</taxon>
        <taxon>Prochlorococcaceae</taxon>
        <taxon>Prochlorococcus</taxon>
    </lineage>
</organism>
<dbReference type="InterPro" id="IPR041561">
    <property type="entry name" value="PglD_N"/>
</dbReference>
<dbReference type="RefSeq" id="WP_011863341.1">
    <property type="nucleotide sequence ID" value="NC_009091.1"/>
</dbReference>